<feature type="region of interest" description="Disordered" evidence="1">
    <location>
        <begin position="191"/>
        <end position="223"/>
    </location>
</feature>
<proteinExistence type="predicted"/>
<keyword evidence="3" id="KW-1185">Reference proteome</keyword>
<protein>
    <submittedName>
        <fullName evidence="2">Uncharacterized protein</fullName>
    </submittedName>
</protein>
<reference evidence="2" key="2">
    <citation type="submission" date="2023-01" db="EMBL/GenBank/DDBJ databases">
        <authorList>
            <person name="Petersen C."/>
        </authorList>
    </citation>
    <scope>NUCLEOTIDE SEQUENCE</scope>
    <source>
        <strain evidence="2">IBT 17514</strain>
    </source>
</reference>
<evidence type="ECO:0000313" key="2">
    <source>
        <dbReference type="EMBL" id="KAJ5719935.1"/>
    </source>
</evidence>
<organism evidence="2 3">
    <name type="scientific">Penicillium malachiteum</name>
    <dbReference type="NCBI Taxonomy" id="1324776"/>
    <lineage>
        <taxon>Eukaryota</taxon>
        <taxon>Fungi</taxon>
        <taxon>Dikarya</taxon>
        <taxon>Ascomycota</taxon>
        <taxon>Pezizomycotina</taxon>
        <taxon>Eurotiomycetes</taxon>
        <taxon>Eurotiomycetidae</taxon>
        <taxon>Eurotiales</taxon>
        <taxon>Aspergillaceae</taxon>
        <taxon>Penicillium</taxon>
    </lineage>
</organism>
<comment type="caution">
    <text evidence="2">The sequence shown here is derived from an EMBL/GenBank/DDBJ whole genome shotgun (WGS) entry which is preliminary data.</text>
</comment>
<dbReference type="Proteomes" id="UP001215712">
    <property type="component" value="Unassembled WGS sequence"/>
</dbReference>
<feature type="compositionally biased region" description="Low complexity" evidence="1">
    <location>
        <begin position="29"/>
        <end position="53"/>
    </location>
</feature>
<gene>
    <name evidence="2" type="ORF">N7493_006813</name>
</gene>
<sequence>MSDTTENMRGTRNTNTRTDTPNSNPPANAPISAPPSQLDSIPISPSNQNPSIPLDSNLNPAPTSAQPSLAQRVQNSATGLARSAFSAQNPHSGAAHVLSGSINGKAGSGPASEPSAGTGYLASQEARGPGSSALGQASTGAPHEGFRNTADDACGDGIVQGGFSIPALSAEQFQNEYGYEDVLAQAHEFTDLNTGTGPRSSAESLQSSGAGKWKGKQRAQDPIQGEYTTAWQRASTKTGVETLSNTTDTDGAAVVSLLSDRSFDASFGTDANPDLDVDLDFDAAPSPLTTEEIKLLESFRREIAQEEKSGNIPSIQPVSSTPQLSSLSLVPDIDTFLQQNDPAGYTQSHGIKSSGRDTSLRDDVLANLPGAEDWVSVHERYHDEVWGYLRPALEAAKTEMEENKQDEEDHEDGPAVRRLKMILKHMKA</sequence>
<feature type="compositionally biased region" description="Polar residues" evidence="1">
    <location>
        <begin position="191"/>
        <end position="209"/>
    </location>
</feature>
<dbReference type="EMBL" id="JAQJAN010000009">
    <property type="protein sequence ID" value="KAJ5719935.1"/>
    <property type="molecule type" value="Genomic_DNA"/>
</dbReference>
<evidence type="ECO:0000313" key="3">
    <source>
        <dbReference type="Proteomes" id="UP001215712"/>
    </source>
</evidence>
<accession>A0AAD6MUW8</accession>
<name>A0AAD6MUW8_9EURO</name>
<reference evidence="2" key="1">
    <citation type="journal article" date="2023" name="IMA Fungus">
        <title>Comparative genomic study of the Penicillium genus elucidates a diverse pangenome and 15 lateral gene transfer events.</title>
        <authorList>
            <person name="Petersen C."/>
            <person name="Sorensen T."/>
            <person name="Nielsen M.R."/>
            <person name="Sondergaard T.E."/>
            <person name="Sorensen J.L."/>
            <person name="Fitzpatrick D.A."/>
            <person name="Frisvad J.C."/>
            <person name="Nielsen K.L."/>
        </authorList>
    </citation>
    <scope>NUCLEOTIDE SEQUENCE</scope>
    <source>
        <strain evidence="2">IBT 17514</strain>
    </source>
</reference>
<feature type="compositionally biased region" description="Polar residues" evidence="1">
    <location>
        <begin position="54"/>
        <end position="78"/>
    </location>
</feature>
<feature type="region of interest" description="Disordered" evidence="1">
    <location>
        <begin position="1"/>
        <end position="152"/>
    </location>
</feature>
<feature type="compositionally biased region" description="Low complexity" evidence="1">
    <location>
        <begin position="1"/>
        <end position="22"/>
    </location>
</feature>
<evidence type="ECO:0000256" key="1">
    <source>
        <dbReference type="SAM" id="MobiDB-lite"/>
    </source>
</evidence>
<dbReference type="AlphaFoldDB" id="A0AAD6MUW8"/>